<organism evidence="9 10">
    <name type="scientific">Pontibacillus chungwhensis</name>
    <dbReference type="NCBI Taxonomy" id="265426"/>
    <lineage>
        <taxon>Bacteria</taxon>
        <taxon>Bacillati</taxon>
        <taxon>Bacillota</taxon>
        <taxon>Bacilli</taxon>
        <taxon>Bacillales</taxon>
        <taxon>Bacillaceae</taxon>
        <taxon>Pontibacillus</taxon>
    </lineage>
</organism>
<keyword evidence="3" id="KW-0732">Signal</keyword>
<gene>
    <name evidence="9" type="ORF">QNI29_05570</name>
</gene>
<evidence type="ECO:0000259" key="8">
    <source>
        <dbReference type="SMART" id="SM00560"/>
    </source>
</evidence>
<dbReference type="SUPFAM" id="SSF49899">
    <property type="entry name" value="Concanavalin A-like lectins/glucanases"/>
    <property type="match status" value="2"/>
</dbReference>
<accession>A0ABY8V056</accession>
<dbReference type="Gene3D" id="2.60.120.560">
    <property type="entry name" value="Exo-inulinase, domain 1"/>
    <property type="match status" value="1"/>
</dbReference>
<dbReference type="SUPFAM" id="SSF75005">
    <property type="entry name" value="Arabinanase/levansucrase/invertase"/>
    <property type="match status" value="1"/>
</dbReference>
<dbReference type="EMBL" id="CP126446">
    <property type="protein sequence ID" value="WIF99124.1"/>
    <property type="molecule type" value="Genomic_DNA"/>
</dbReference>
<dbReference type="InterPro" id="IPR013320">
    <property type="entry name" value="ConA-like_dom_sf"/>
</dbReference>
<dbReference type="PANTHER" id="PTHR43101:SF1">
    <property type="entry name" value="BETA-FRUCTOSIDASE"/>
    <property type="match status" value="1"/>
</dbReference>
<evidence type="ECO:0000256" key="5">
    <source>
        <dbReference type="ARBA" id="ARBA00023157"/>
    </source>
</evidence>
<name>A0ABY8V056_9BACI</name>
<sequence length="729" mass="82694">MFSNETKQIVAHWAFNEGYGSKVNDGVSRQQDSIHYVFSNHSVEAIREPQWRQGIVDQALLFDGYSTWIEREEGIRDAMTDSFTIQAWVAPRSFGGNEDERLTGIVSQLNSRNKQGFMLGLHQHGKWALKVGTGETLIKVWASKSLPIREWSYIVATFSGEAITLYLNGERVACESFASPIKMEPFPGPFYIGRHNDPISIGGVFNLNTFGGLIDEISIQNEVQSDQEIQERFQNKLNKTKGILPSISYEEISIRREIYDQDPHKPKYHLTAPGHWMNEPHAPLYFNGYYHLFYQHNPQGPYWGNIQWGHWVSEDLVHWRDLPVAIETEDDDLAPDGIWSGNATYGEDGTPVLFFTAGNKTKAPNQMTGLAQSTYTEDQDPMLTKWEKHPEPVTLQPEGEGLHHDGFRDPFVWKEGETWYQIVASGIEGVCGAVLLFASNNLVDWEYKGVLRSDREQNYPYLGEVWELPILLPISDKKHIFIISPVGEGADVEVFYWIGEWDVSSLTFTADFDEPKLMDLGDFHFTGPSAMKDPKTGRVILFTIAQGRRSLQEEYDAGWAHNGGLPVELWLREDGQLGMRPIEELQRLRGEKLLTFKDGSLDQASEQLAHVKGDRLEIRLKVSGDRAGVKVRQSEDRSEGTLVYYNREKGTLNVRKANGEEQGGPLDIGGKDIDLHIYVDRSMVECYANGLKSITTRTYPRVIAEGVELWGSDEAEIVSLDVWEMNSIH</sequence>
<dbReference type="Proteomes" id="UP001236652">
    <property type="component" value="Chromosome"/>
</dbReference>
<dbReference type="InterPro" id="IPR006558">
    <property type="entry name" value="LamG-like"/>
</dbReference>
<evidence type="ECO:0000313" key="10">
    <source>
        <dbReference type="Proteomes" id="UP001236652"/>
    </source>
</evidence>
<evidence type="ECO:0000313" key="9">
    <source>
        <dbReference type="EMBL" id="WIF99124.1"/>
    </source>
</evidence>
<dbReference type="Pfam" id="PF08244">
    <property type="entry name" value="Glyco_hydro_32C"/>
    <property type="match status" value="1"/>
</dbReference>
<keyword evidence="6 7" id="KW-0326">Glycosidase</keyword>
<dbReference type="Gene3D" id="2.115.10.20">
    <property type="entry name" value="Glycosyl hydrolase domain, family 43"/>
    <property type="match status" value="1"/>
</dbReference>
<dbReference type="InterPro" id="IPR013189">
    <property type="entry name" value="Glyco_hydro_32_C"/>
</dbReference>
<dbReference type="InterPro" id="IPR013148">
    <property type="entry name" value="Glyco_hydro_32_N"/>
</dbReference>
<dbReference type="RefSeq" id="WP_231418268.1">
    <property type="nucleotide sequence ID" value="NZ_CP126446.1"/>
</dbReference>
<evidence type="ECO:0000256" key="3">
    <source>
        <dbReference type="ARBA" id="ARBA00022729"/>
    </source>
</evidence>
<keyword evidence="4 7" id="KW-0378">Hydrolase</keyword>
<dbReference type="SMART" id="SM00640">
    <property type="entry name" value="Glyco_32"/>
    <property type="match status" value="1"/>
</dbReference>
<keyword evidence="5" id="KW-1015">Disulfide bond</keyword>
<evidence type="ECO:0000256" key="2">
    <source>
        <dbReference type="ARBA" id="ARBA00012758"/>
    </source>
</evidence>
<dbReference type="PANTHER" id="PTHR43101">
    <property type="entry name" value="BETA-FRUCTOSIDASE"/>
    <property type="match status" value="1"/>
</dbReference>
<keyword evidence="10" id="KW-1185">Reference proteome</keyword>
<evidence type="ECO:0000256" key="7">
    <source>
        <dbReference type="RuleBase" id="RU362110"/>
    </source>
</evidence>
<dbReference type="Gene3D" id="2.60.120.200">
    <property type="match status" value="1"/>
</dbReference>
<comment type="similarity">
    <text evidence="1 7">Belongs to the glycosyl hydrolase 32 family.</text>
</comment>
<evidence type="ECO:0000256" key="6">
    <source>
        <dbReference type="ARBA" id="ARBA00023295"/>
    </source>
</evidence>
<dbReference type="InterPro" id="IPR001362">
    <property type="entry name" value="Glyco_hydro_32"/>
</dbReference>
<dbReference type="Pfam" id="PF13385">
    <property type="entry name" value="Laminin_G_3"/>
    <property type="match status" value="1"/>
</dbReference>
<proteinExistence type="inferred from homology"/>
<dbReference type="InterPro" id="IPR051214">
    <property type="entry name" value="GH32_Enzymes"/>
</dbReference>
<reference evidence="9 10" key="1">
    <citation type="submission" date="2023-05" db="EMBL/GenBank/DDBJ databases">
        <title>Comparative genomics reveals the evidence of polycyclic aromatic hydrocarbons degradation in moderately halophilic genus Pontibacillus.</title>
        <authorList>
            <person name="Yang H."/>
            <person name="Qian Z."/>
        </authorList>
    </citation>
    <scope>NUCLEOTIDE SEQUENCE [LARGE SCALE GENOMIC DNA]</scope>
    <source>
        <strain evidence="10">HN14</strain>
    </source>
</reference>
<dbReference type="SMART" id="SM00560">
    <property type="entry name" value="LamGL"/>
    <property type="match status" value="1"/>
</dbReference>
<dbReference type="InterPro" id="IPR023296">
    <property type="entry name" value="Glyco_hydro_beta-prop_sf"/>
</dbReference>
<dbReference type="EC" id="3.2.1.26" evidence="2"/>
<dbReference type="Pfam" id="PF00251">
    <property type="entry name" value="Glyco_hydro_32N"/>
    <property type="match status" value="1"/>
</dbReference>
<feature type="domain" description="LamG-like jellyroll fold" evidence="8">
    <location>
        <begin position="81"/>
        <end position="227"/>
    </location>
</feature>
<protein>
    <recommendedName>
        <fullName evidence="2">beta-fructofuranosidase</fullName>
        <ecNumber evidence="2">3.2.1.26</ecNumber>
    </recommendedName>
</protein>
<evidence type="ECO:0000256" key="1">
    <source>
        <dbReference type="ARBA" id="ARBA00009902"/>
    </source>
</evidence>
<evidence type="ECO:0000256" key="4">
    <source>
        <dbReference type="ARBA" id="ARBA00022801"/>
    </source>
</evidence>
<dbReference type="CDD" id="cd08996">
    <property type="entry name" value="GH32_FFase"/>
    <property type="match status" value="1"/>
</dbReference>